<dbReference type="Proteomes" id="UP000029736">
    <property type="component" value="Unassembled WGS sequence"/>
</dbReference>
<dbReference type="PANTHER" id="PTHR12558:SF13">
    <property type="entry name" value="CELL DIVISION CYCLE PROTEIN 27 HOMOLOG"/>
    <property type="match status" value="1"/>
</dbReference>
<gene>
    <name evidence="2" type="ORF">IX84_02280</name>
</gene>
<feature type="repeat" description="TPR" evidence="1">
    <location>
        <begin position="208"/>
        <end position="241"/>
    </location>
</feature>
<dbReference type="PANTHER" id="PTHR12558">
    <property type="entry name" value="CELL DIVISION CYCLE 16,23,27"/>
    <property type="match status" value="1"/>
</dbReference>
<sequence length="256" mass="28212">MKTTFFFIALFLGNMMILNAQELLLPVSTPSETAKAEYVKALRAAEDANIPVFFERLNAAVKTDPNFFMAHAYMALAQTSFGQYENAVPSIKSALAVDAKGLNKGEHIIRQALQTLEKDPKADIAESMASLTEAYPETAQAYELAAVSASWISKDAQAAKEYNLRLLELRPGHGGTYNALGYSYMALGEMSEAKAAFDKYLEVSPDEPNAWDSMGEYYMVAKDYAKSAEYYDKAAEMGMELAKERAEKARAAITKN</sequence>
<dbReference type="Gene3D" id="1.25.40.10">
    <property type="entry name" value="Tetratricopeptide repeat domain"/>
    <property type="match status" value="2"/>
</dbReference>
<keyword evidence="1" id="KW-0802">TPR repeat</keyword>
<organism evidence="2 3">
    <name type="scientific">Phaeodactylibacter xiamenensis</name>
    <dbReference type="NCBI Taxonomy" id="1524460"/>
    <lineage>
        <taxon>Bacteria</taxon>
        <taxon>Pseudomonadati</taxon>
        <taxon>Bacteroidota</taxon>
        <taxon>Saprospiria</taxon>
        <taxon>Saprospirales</taxon>
        <taxon>Haliscomenobacteraceae</taxon>
        <taxon>Phaeodactylibacter</taxon>
    </lineage>
</organism>
<dbReference type="SUPFAM" id="SSF48452">
    <property type="entry name" value="TPR-like"/>
    <property type="match status" value="1"/>
</dbReference>
<dbReference type="Pfam" id="PF13181">
    <property type="entry name" value="TPR_8"/>
    <property type="match status" value="1"/>
</dbReference>
<dbReference type="InterPro" id="IPR019734">
    <property type="entry name" value="TPR_rpt"/>
</dbReference>
<dbReference type="PROSITE" id="PS50005">
    <property type="entry name" value="TPR"/>
    <property type="match status" value="2"/>
</dbReference>
<evidence type="ECO:0000256" key="1">
    <source>
        <dbReference type="PROSITE-ProRule" id="PRU00339"/>
    </source>
</evidence>
<protein>
    <submittedName>
        <fullName evidence="2">Uncharacterized protein</fullName>
    </submittedName>
</protein>
<dbReference type="SMART" id="SM00028">
    <property type="entry name" value="TPR"/>
    <property type="match status" value="3"/>
</dbReference>
<dbReference type="OrthoDB" id="9784036at2"/>
<evidence type="ECO:0000313" key="2">
    <source>
        <dbReference type="EMBL" id="KGE89500.1"/>
    </source>
</evidence>
<proteinExistence type="predicted"/>
<evidence type="ECO:0000313" key="3">
    <source>
        <dbReference type="Proteomes" id="UP000029736"/>
    </source>
</evidence>
<dbReference type="AlphaFoldDB" id="A0A098SBH3"/>
<dbReference type="EMBL" id="JPOS01000005">
    <property type="protein sequence ID" value="KGE89500.1"/>
    <property type="molecule type" value="Genomic_DNA"/>
</dbReference>
<reference evidence="2 3" key="1">
    <citation type="journal article" date="2014" name="Int. J. Syst. Evol. Microbiol.">
        <title>Phaeodactylibacter xiamenensis gen. nov., sp. nov., a member of the family Saprospiraceae isolated from the marine alga Phaeodactylum tricornutum.</title>
        <authorList>
            <person name="Chen Z.Jr."/>
            <person name="Lei X."/>
            <person name="Lai Q."/>
            <person name="Li Y."/>
            <person name="Zhang B."/>
            <person name="Zhang J."/>
            <person name="Zhang H."/>
            <person name="Yang L."/>
            <person name="Zheng W."/>
            <person name="Tian Y."/>
            <person name="Yu Z."/>
            <person name="Xu H.Jr."/>
            <person name="Zheng T."/>
        </authorList>
    </citation>
    <scope>NUCLEOTIDE SEQUENCE [LARGE SCALE GENOMIC DNA]</scope>
    <source>
        <strain evidence="2 3">KD52</strain>
    </source>
</reference>
<accession>A0A098SBH3</accession>
<name>A0A098SBH3_9BACT</name>
<feature type="repeat" description="TPR" evidence="1">
    <location>
        <begin position="174"/>
        <end position="207"/>
    </location>
</feature>
<dbReference type="InterPro" id="IPR011990">
    <property type="entry name" value="TPR-like_helical_dom_sf"/>
</dbReference>
<keyword evidence="3" id="KW-1185">Reference proteome</keyword>
<dbReference type="RefSeq" id="WP_044216212.1">
    <property type="nucleotide sequence ID" value="NZ_JBKAGJ010000063.1"/>
</dbReference>
<comment type="caution">
    <text evidence="2">The sequence shown here is derived from an EMBL/GenBank/DDBJ whole genome shotgun (WGS) entry which is preliminary data.</text>
</comment>
<dbReference type="STRING" id="1524460.IX84_02280"/>